<dbReference type="RefSeq" id="WP_169525395.1">
    <property type="nucleotide sequence ID" value="NZ_JAAMPU010000088.1"/>
</dbReference>
<organism evidence="1 2">
    <name type="scientific">Flavobacterium silvaticum</name>
    <dbReference type="NCBI Taxonomy" id="1852020"/>
    <lineage>
        <taxon>Bacteria</taxon>
        <taxon>Pseudomonadati</taxon>
        <taxon>Bacteroidota</taxon>
        <taxon>Flavobacteriia</taxon>
        <taxon>Flavobacteriales</taxon>
        <taxon>Flavobacteriaceae</taxon>
        <taxon>Flavobacterium</taxon>
    </lineage>
</organism>
<proteinExistence type="predicted"/>
<dbReference type="PROSITE" id="PS51257">
    <property type="entry name" value="PROKAR_LIPOPROTEIN"/>
    <property type="match status" value="1"/>
</dbReference>
<dbReference type="AlphaFoldDB" id="A0A972FX83"/>
<name>A0A972FX83_9FLAO</name>
<gene>
    <name evidence="1" type="ORF">G6047_00570</name>
</gene>
<sequence length="204" mass="23621">MNIRICLKRVMILSIIFLVISCKNSETKLSSKKFKAEYLVNKKDVSNLINFCMSSKAKIFNNCNRIWDQDPTFYFTKLDSLQIVKEDSIFTKEDLNFIFKQAATNPNLKINNDVISNNKLVPLNFKKAFNRDKNVRNEYYDQIRRKYGQVCTLSIPLFSKNMNIAIVKIGYSCGALCGEGGIYIYKKNQDGSWIMIKTLSDWVS</sequence>
<comment type="caution">
    <text evidence="1">The sequence shown here is derived from an EMBL/GenBank/DDBJ whole genome shotgun (WGS) entry which is preliminary data.</text>
</comment>
<dbReference type="EMBL" id="JAAMPU010000088">
    <property type="protein sequence ID" value="NMH26511.1"/>
    <property type="molecule type" value="Genomic_DNA"/>
</dbReference>
<reference evidence="1" key="1">
    <citation type="submission" date="2020-02" db="EMBL/GenBank/DDBJ databases">
        <title>Flavobacterium sp. genome.</title>
        <authorList>
            <person name="Jung H.S."/>
            <person name="Baek J.H."/>
            <person name="Jeon C.O."/>
        </authorList>
    </citation>
    <scope>NUCLEOTIDE SEQUENCE</scope>
    <source>
        <strain evidence="1">SE-s28</strain>
    </source>
</reference>
<evidence type="ECO:0000313" key="1">
    <source>
        <dbReference type="EMBL" id="NMH26511.1"/>
    </source>
</evidence>
<evidence type="ECO:0000313" key="2">
    <source>
        <dbReference type="Proteomes" id="UP000712080"/>
    </source>
</evidence>
<keyword evidence="2" id="KW-1185">Reference proteome</keyword>
<protein>
    <submittedName>
        <fullName evidence="1">Uncharacterized protein</fullName>
    </submittedName>
</protein>
<accession>A0A972FX83</accession>
<dbReference type="Proteomes" id="UP000712080">
    <property type="component" value="Unassembled WGS sequence"/>
</dbReference>